<dbReference type="Gene3D" id="2.40.110.10">
    <property type="entry name" value="Butyryl-CoA Dehydrogenase, subunit A, domain 2"/>
    <property type="match status" value="1"/>
</dbReference>
<gene>
    <name evidence="4" type="ORF">FKR81_20500</name>
</gene>
<dbReference type="GO" id="GO:0003995">
    <property type="term" value="F:acyl-CoA dehydrogenase activity"/>
    <property type="evidence" value="ECO:0007669"/>
    <property type="project" value="TreeGrafter"/>
</dbReference>
<dbReference type="InterPro" id="IPR046373">
    <property type="entry name" value="Acyl-CoA_Oxase/DH_mid-dom_sf"/>
</dbReference>
<dbReference type="Pfam" id="PF02771">
    <property type="entry name" value="Acyl-CoA_dh_N"/>
    <property type="match status" value="1"/>
</dbReference>
<dbReference type="Gene3D" id="1.20.140.10">
    <property type="entry name" value="Butyryl-CoA Dehydrogenase, subunit A, domain 3"/>
    <property type="match status" value="1"/>
</dbReference>
<sequence length="375" mass="39865">MTRTVEPTSPALEDLLAVVAERRAEFTALRDIPRDVMEKFRAAGVYRAATPKMFGGDALPPRQYLRMVERIAEVDGSAGWMASIEVAKIYLAALPLETQAKLYSTGPDVVFAGGLFPMQPAEREPGGFKVSGQWRFASGCTSADILAVGIRTEDDKARMAVLPAEDVEIVENWDVVGMEGTGSHDLRINGVVVPDEWTFLRGGRANVDEPLHRYPAVPYAAQALAAVNLGIARAALDHLTQVGAGRTGLTGAAQLADRPYARIAVGKAEAALRSARAFFYEVTDEVYATVTSGTPASVEQASSIRLAAAHAAAVSFDVVRTAYSLADISAISSGHPLQRHLRDASVVPHHALLTEGVYDGAGAVLMGVKPAPGYV</sequence>
<feature type="domain" description="Acyl-CoA dehydrogenase C-terminal" evidence="3">
    <location>
        <begin position="224"/>
        <end position="353"/>
    </location>
</feature>
<dbReference type="GO" id="GO:0004497">
    <property type="term" value="F:monooxygenase activity"/>
    <property type="evidence" value="ECO:0007669"/>
    <property type="project" value="UniProtKB-KW"/>
</dbReference>
<dbReference type="InterPro" id="IPR013786">
    <property type="entry name" value="AcylCoA_DH/ox_N"/>
</dbReference>
<evidence type="ECO:0000313" key="5">
    <source>
        <dbReference type="Proteomes" id="UP000316639"/>
    </source>
</evidence>
<dbReference type="InterPro" id="IPR036250">
    <property type="entry name" value="AcylCo_DH-like_C"/>
</dbReference>
<dbReference type="AlphaFoldDB" id="A0A563ESA8"/>
<name>A0A563ESA8_9PSEU</name>
<evidence type="ECO:0000256" key="1">
    <source>
        <dbReference type="ARBA" id="ARBA00023002"/>
    </source>
</evidence>
<dbReference type="PANTHER" id="PTHR43884:SF12">
    <property type="entry name" value="ISOVALERYL-COA DEHYDROGENASE, MITOCHONDRIAL-RELATED"/>
    <property type="match status" value="1"/>
</dbReference>
<organism evidence="4 5">
    <name type="scientific">Lentzea tibetensis</name>
    <dbReference type="NCBI Taxonomy" id="2591470"/>
    <lineage>
        <taxon>Bacteria</taxon>
        <taxon>Bacillati</taxon>
        <taxon>Actinomycetota</taxon>
        <taxon>Actinomycetes</taxon>
        <taxon>Pseudonocardiales</taxon>
        <taxon>Pseudonocardiaceae</taxon>
        <taxon>Lentzea</taxon>
    </lineage>
</organism>
<dbReference type="OrthoDB" id="3402961at2"/>
<keyword evidence="5" id="KW-1185">Reference proteome</keyword>
<comment type="caution">
    <text evidence="4">The sequence shown here is derived from an EMBL/GenBank/DDBJ whole genome shotgun (WGS) entry which is preliminary data.</text>
</comment>
<evidence type="ECO:0000259" key="2">
    <source>
        <dbReference type="Pfam" id="PF02771"/>
    </source>
</evidence>
<dbReference type="PIRSF" id="PIRSF016578">
    <property type="entry name" value="HsaA"/>
    <property type="match status" value="1"/>
</dbReference>
<dbReference type="InterPro" id="IPR013107">
    <property type="entry name" value="Acyl-CoA_DH_C"/>
</dbReference>
<dbReference type="RefSeq" id="WP_146353711.1">
    <property type="nucleotide sequence ID" value="NZ_VOBR01000012.1"/>
</dbReference>
<evidence type="ECO:0000259" key="3">
    <source>
        <dbReference type="Pfam" id="PF08028"/>
    </source>
</evidence>
<dbReference type="EMBL" id="VOBR01000012">
    <property type="protein sequence ID" value="TWP50549.1"/>
    <property type="molecule type" value="Genomic_DNA"/>
</dbReference>
<dbReference type="Pfam" id="PF08028">
    <property type="entry name" value="Acyl-CoA_dh_2"/>
    <property type="match status" value="1"/>
</dbReference>
<accession>A0A563ESA8</accession>
<dbReference type="SUPFAM" id="SSF56645">
    <property type="entry name" value="Acyl-CoA dehydrogenase NM domain-like"/>
    <property type="match status" value="1"/>
</dbReference>
<proteinExistence type="predicted"/>
<dbReference type="Proteomes" id="UP000316639">
    <property type="component" value="Unassembled WGS sequence"/>
</dbReference>
<keyword evidence="1" id="KW-0560">Oxidoreductase</keyword>
<feature type="domain" description="Acyl-CoA dehydrogenase/oxidase N-terminal" evidence="2">
    <location>
        <begin position="19"/>
        <end position="85"/>
    </location>
</feature>
<dbReference type="InterPro" id="IPR037069">
    <property type="entry name" value="AcylCoA_DH/ox_N_sf"/>
</dbReference>
<evidence type="ECO:0000313" key="4">
    <source>
        <dbReference type="EMBL" id="TWP50549.1"/>
    </source>
</evidence>
<keyword evidence="4" id="KW-0503">Monooxygenase</keyword>
<dbReference type="Gene3D" id="1.10.540.10">
    <property type="entry name" value="Acyl-CoA dehydrogenase/oxidase, N-terminal domain"/>
    <property type="match status" value="1"/>
</dbReference>
<dbReference type="InterPro" id="IPR009100">
    <property type="entry name" value="AcylCoA_DH/oxidase_NM_dom_sf"/>
</dbReference>
<reference evidence="4 5" key="1">
    <citation type="submission" date="2019-07" db="EMBL/GenBank/DDBJ databases">
        <title>Lentzea xizangensis sp. nov., isolated from Qinghai-Tibetan Plateau Soils.</title>
        <authorList>
            <person name="Huang J."/>
        </authorList>
    </citation>
    <scope>NUCLEOTIDE SEQUENCE [LARGE SCALE GENOMIC DNA]</scope>
    <source>
        <strain evidence="4 5">FXJ1.1311</strain>
    </source>
</reference>
<dbReference type="PANTHER" id="PTHR43884">
    <property type="entry name" value="ACYL-COA DEHYDROGENASE"/>
    <property type="match status" value="1"/>
</dbReference>
<dbReference type="SUPFAM" id="SSF47203">
    <property type="entry name" value="Acyl-CoA dehydrogenase C-terminal domain-like"/>
    <property type="match status" value="1"/>
</dbReference>
<protein>
    <submittedName>
        <fullName evidence="4">Flavin-dependent monooxygenase</fullName>
    </submittedName>
</protein>
<dbReference type="GO" id="GO:0050660">
    <property type="term" value="F:flavin adenine dinucleotide binding"/>
    <property type="evidence" value="ECO:0007669"/>
    <property type="project" value="InterPro"/>
</dbReference>